<dbReference type="Gene3D" id="3.40.710.10">
    <property type="entry name" value="DD-peptidase/beta-lactamase superfamily"/>
    <property type="match status" value="1"/>
</dbReference>
<dbReference type="Pfam" id="PF00144">
    <property type="entry name" value="Beta-lactamase"/>
    <property type="match status" value="1"/>
</dbReference>
<dbReference type="RefSeq" id="WP_386108490.1">
    <property type="nucleotide sequence ID" value="NZ_JBHTJR010000051.1"/>
</dbReference>
<evidence type="ECO:0000259" key="1">
    <source>
        <dbReference type="Pfam" id="PF00144"/>
    </source>
</evidence>
<dbReference type="PANTHER" id="PTHR43283:SF7">
    <property type="entry name" value="BETA-LACTAMASE-RELATED DOMAIN-CONTAINING PROTEIN"/>
    <property type="match status" value="1"/>
</dbReference>
<gene>
    <name evidence="2" type="ORF">ACFQ1U_11490</name>
</gene>
<dbReference type="Proteomes" id="UP001597062">
    <property type="component" value="Unassembled WGS sequence"/>
</dbReference>
<dbReference type="InterPro" id="IPR001466">
    <property type="entry name" value="Beta-lactam-related"/>
</dbReference>
<dbReference type="InterPro" id="IPR050789">
    <property type="entry name" value="Diverse_Enzym_Activities"/>
</dbReference>
<sequence>MKLIKRTFLLLATVITLIIFFNYPKLNIIAGYSAKSTASSVFLAKRSLSLTDKTDNNFSPINLANDIVSEIKKEATATAIGLLKRKASYRDGLGAVLIPNKKTKLVNNKPKRSTPDLKTPFPYGNKAPKDTVFNNINYTKIRSAVDDIFNDSTQTRAALVIYKDQIIAEKYDTGFDKNSLLLGWSMTKSITSTIFGILQCQGKINIQDNAPFDEWKNDERKNITIHNLLQMNSGLEWDEDYNSISDVTKMLFLEEDMTKVQLEKPLIGKPNERWNYSSGTTNLLSGILRKQFDSHQEYLDFWYTNLIDKIGMNSMVIETDAKGNYVGSSYAWATARDWAKLGLLYLHNGNWNGTNLFDKDWVNYATTPTPTSDGWYGAQIWLNAGSRYSDLPKNMFSFDGYQGQYVFIIPDYDLVIVRLGLTKNIDFNQYLKKIINSIQ</sequence>
<dbReference type="EC" id="3.-.-.-" evidence="2"/>
<evidence type="ECO:0000313" key="2">
    <source>
        <dbReference type="EMBL" id="MFD0993831.1"/>
    </source>
</evidence>
<keyword evidence="3" id="KW-1185">Reference proteome</keyword>
<keyword evidence="2" id="KW-0378">Hydrolase</keyword>
<organism evidence="2 3">
    <name type="scientific">Tenacibaculum geojense</name>
    <dbReference type="NCBI Taxonomy" id="915352"/>
    <lineage>
        <taxon>Bacteria</taxon>
        <taxon>Pseudomonadati</taxon>
        <taxon>Bacteroidota</taxon>
        <taxon>Flavobacteriia</taxon>
        <taxon>Flavobacteriales</taxon>
        <taxon>Flavobacteriaceae</taxon>
        <taxon>Tenacibaculum</taxon>
    </lineage>
</organism>
<dbReference type="PANTHER" id="PTHR43283">
    <property type="entry name" value="BETA-LACTAMASE-RELATED"/>
    <property type="match status" value="1"/>
</dbReference>
<protein>
    <submittedName>
        <fullName evidence="2">Serine hydrolase domain-containing protein</fullName>
        <ecNumber evidence="2">3.-.-.-</ecNumber>
    </submittedName>
</protein>
<name>A0ABW3JWB1_9FLAO</name>
<dbReference type="GO" id="GO:0016787">
    <property type="term" value="F:hydrolase activity"/>
    <property type="evidence" value="ECO:0007669"/>
    <property type="project" value="UniProtKB-KW"/>
</dbReference>
<accession>A0ABW3JWB1</accession>
<evidence type="ECO:0000313" key="3">
    <source>
        <dbReference type="Proteomes" id="UP001597062"/>
    </source>
</evidence>
<dbReference type="SUPFAM" id="SSF56601">
    <property type="entry name" value="beta-lactamase/transpeptidase-like"/>
    <property type="match status" value="1"/>
</dbReference>
<dbReference type="InterPro" id="IPR012338">
    <property type="entry name" value="Beta-lactam/transpept-like"/>
</dbReference>
<comment type="caution">
    <text evidence="2">The sequence shown here is derived from an EMBL/GenBank/DDBJ whole genome shotgun (WGS) entry which is preliminary data.</text>
</comment>
<proteinExistence type="predicted"/>
<reference evidence="3" key="1">
    <citation type="journal article" date="2019" name="Int. J. Syst. Evol. Microbiol.">
        <title>The Global Catalogue of Microorganisms (GCM) 10K type strain sequencing project: providing services to taxonomists for standard genome sequencing and annotation.</title>
        <authorList>
            <consortium name="The Broad Institute Genomics Platform"/>
            <consortium name="The Broad Institute Genome Sequencing Center for Infectious Disease"/>
            <person name="Wu L."/>
            <person name="Ma J."/>
        </authorList>
    </citation>
    <scope>NUCLEOTIDE SEQUENCE [LARGE SCALE GENOMIC DNA]</scope>
    <source>
        <strain evidence="3">CCUG 60527</strain>
    </source>
</reference>
<dbReference type="EMBL" id="JBHTJR010000051">
    <property type="protein sequence ID" value="MFD0993831.1"/>
    <property type="molecule type" value="Genomic_DNA"/>
</dbReference>
<feature type="domain" description="Beta-lactamase-related" evidence="1">
    <location>
        <begin position="157"/>
        <end position="419"/>
    </location>
</feature>